<sequence length="235" mass="26310">MGEKGLSFEREDNKPNYYNFHNGGNSLEISTNQINGNKLESQIQKGSLPALKDLCRLLLSSFCGILDDFGLETQADEEMLLLAIESGDFDTVIEYVKLFKNKMSSILLLNNIGRDSRAEMDIGLSMVPDTIQVVGSYEDGNSMNLGRIHKSSDDKLINHSERDRMDNDFVIMDSNEFYNKADLNSSELTNMKFLSPNTSNTSNKIKKSPVPPLNIEKAGPGSWNRGQLPNEYPTE</sequence>
<protein>
    <submittedName>
        <fullName evidence="2">Uncharacterized protein</fullName>
    </submittedName>
</protein>
<proteinExistence type="predicted"/>
<evidence type="ECO:0000313" key="2">
    <source>
        <dbReference type="EMBL" id="KAJ1611026.1"/>
    </source>
</evidence>
<dbReference type="OrthoDB" id="339566at2759"/>
<name>A0A9D5DHR6_9CRYT</name>
<organism evidence="2">
    <name type="scientific">Cryptosporidium canis</name>
    <dbReference type="NCBI Taxonomy" id="195482"/>
    <lineage>
        <taxon>Eukaryota</taxon>
        <taxon>Sar</taxon>
        <taxon>Alveolata</taxon>
        <taxon>Apicomplexa</taxon>
        <taxon>Conoidasida</taxon>
        <taxon>Coccidia</taxon>
        <taxon>Eucoccidiorida</taxon>
        <taxon>Eimeriorina</taxon>
        <taxon>Cryptosporidiidae</taxon>
        <taxon>Cryptosporidium</taxon>
    </lineage>
</organism>
<gene>
    <name evidence="2" type="ORF">OJ253_995</name>
</gene>
<comment type="caution">
    <text evidence="2">The sequence shown here is derived from an EMBL/GenBank/DDBJ whole genome shotgun (WGS) entry which is preliminary data.</text>
</comment>
<reference evidence="2" key="1">
    <citation type="submission" date="2022-10" db="EMBL/GenBank/DDBJ databases">
        <title>Adaptive evolution leads to modifications in subtelomeric GC content in a zoonotic Cryptosporidium species.</title>
        <authorList>
            <person name="Li J."/>
            <person name="Feng Y."/>
            <person name="Xiao L."/>
        </authorList>
    </citation>
    <scope>NUCLEOTIDE SEQUENCE</scope>
    <source>
        <strain evidence="2">33844</strain>
    </source>
</reference>
<feature type="region of interest" description="Disordered" evidence="1">
    <location>
        <begin position="194"/>
        <end position="235"/>
    </location>
</feature>
<evidence type="ECO:0000256" key="1">
    <source>
        <dbReference type="SAM" id="MobiDB-lite"/>
    </source>
</evidence>
<accession>A0A9D5DHR6</accession>
<dbReference type="AlphaFoldDB" id="A0A9D5DHR6"/>
<dbReference type="Proteomes" id="UP001067231">
    <property type="component" value="Unassembled WGS sequence"/>
</dbReference>
<dbReference type="EMBL" id="JAPCXC010000019">
    <property type="protein sequence ID" value="KAJ1611026.1"/>
    <property type="molecule type" value="Genomic_DNA"/>
</dbReference>